<evidence type="ECO:0000259" key="2">
    <source>
        <dbReference type="Pfam" id="PF26524"/>
    </source>
</evidence>
<evidence type="ECO:0000313" key="4">
    <source>
        <dbReference type="Proteomes" id="UP001443914"/>
    </source>
</evidence>
<name>A0AAW1NDY3_SAPOF</name>
<dbReference type="Proteomes" id="UP001443914">
    <property type="component" value="Unassembled WGS sequence"/>
</dbReference>
<feature type="repeat" description="TPR" evidence="1">
    <location>
        <begin position="405"/>
        <end position="438"/>
    </location>
</feature>
<dbReference type="Pfam" id="PF26524">
    <property type="entry name" value="ARM_7"/>
    <property type="match status" value="1"/>
</dbReference>
<keyword evidence="1" id="KW-0802">TPR repeat</keyword>
<evidence type="ECO:0000313" key="3">
    <source>
        <dbReference type="EMBL" id="KAK9756397.1"/>
    </source>
</evidence>
<reference evidence="3" key="1">
    <citation type="submission" date="2024-03" db="EMBL/GenBank/DDBJ databases">
        <title>WGS assembly of Saponaria officinalis var. Norfolk2.</title>
        <authorList>
            <person name="Jenkins J."/>
            <person name="Shu S."/>
            <person name="Grimwood J."/>
            <person name="Barry K."/>
            <person name="Goodstein D."/>
            <person name="Schmutz J."/>
            <person name="Leebens-Mack J."/>
            <person name="Osbourn A."/>
        </authorList>
    </citation>
    <scope>NUCLEOTIDE SEQUENCE [LARGE SCALE GENOMIC DNA]</scope>
    <source>
        <strain evidence="3">JIC</strain>
    </source>
</reference>
<comment type="caution">
    <text evidence="3">The sequence shown here is derived from an EMBL/GenBank/DDBJ whole genome shotgun (WGS) entry which is preliminary data.</text>
</comment>
<dbReference type="EMBL" id="JBDFQZ010000001">
    <property type="protein sequence ID" value="KAK9756397.1"/>
    <property type="molecule type" value="Genomic_DNA"/>
</dbReference>
<dbReference type="InterPro" id="IPR011990">
    <property type="entry name" value="TPR-like_helical_dom_sf"/>
</dbReference>
<dbReference type="PROSITE" id="PS50005">
    <property type="entry name" value="TPR"/>
    <property type="match status" value="1"/>
</dbReference>
<dbReference type="SMART" id="SM00028">
    <property type="entry name" value="TPR"/>
    <property type="match status" value="2"/>
</dbReference>
<dbReference type="InterPro" id="IPR016024">
    <property type="entry name" value="ARM-type_fold"/>
</dbReference>
<dbReference type="Gene3D" id="1.25.40.10">
    <property type="entry name" value="Tetratricopeptide repeat domain"/>
    <property type="match status" value="1"/>
</dbReference>
<dbReference type="AlphaFoldDB" id="A0AAW1NDY3"/>
<evidence type="ECO:0000256" key="1">
    <source>
        <dbReference type="PROSITE-ProRule" id="PRU00339"/>
    </source>
</evidence>
<dbReference type="Gene3D" id="1.25.10.10">
    <property type="entry name" value="Leucine-rich Repeat Variant"/>
    <property type="match status" value="1"/>
</dbReference>
<gene>
    <name evidence="3" type="ORF">RND81_01G094200</name>
</gene>
<dbReference type="PANTHER" id="PTHR46578:SF1">
    <property type="entry name" value="ARM-REPEAT_TETRATRICOPEPTIDE REPEAT (TPR)-LIKE PROTEIN"/>
    <property type="match status" value="1"/>
</dbReference>
<feature type="domain" description="ARM repeat N-terminal plant" evidence="2">
    <location>
        <begin position="19"/>
        <end position="261"/>
    </location>
</feature>
<keyword evidence="4" id="KW-1185">Reference proteome</keyword>
<sequence length="580" mass="66705">MDHQRNTQNVIPTNSTCNQSCTSSVCLFCITREFNVHLRRNRISDLFKTLPELNEDENILVLSWLWNIAQARPDDPYEFTSLGVFECMGRMIQTGVHDKEWLSRGQNIYIPYYAAHVIGSYTMSKSEFAEKAVQAGVVPPLMELFRGKMSWVEQRVGVRVLGHLASYETTFSAIVAYEEEIVYLAMGIASNCLEEVYEMNVVIKERDKRVKYHTDLLTRGIGGTEIENRKAEEWASQLQCWSLHLLSCFVYKSRCLDLICKSTEFLDSLCDMWGGLVNDSCSAGYGLIRHLCYSKYGRKRIVERMKIVECLGNLARSSDDWQYVGIESLLMLVKDPDTRFKVIDVAISFLVDLVELRTVNCKSNVGKKIISVLFLHSREVRQMIERRESEQVMGELKMDERKVLVDLTKQQGNMRFRSGDIEEALSKYSEGLELCPLKLRKERVVLYSNRAQCHLLLRNPDAAISDTTKALCLVSPHTSHSKSLWRRSQAYDMKGLARESLMDCLMFVNCCTDGNSANNVNVPYYATHMISKHMSDVWLFKDAQLKFSMKQSRHGHRLGVGNTRNTEPHIHHCRNEMKRT</sequence>
<organism evidence="3 4">
    <name type="scientific">Saponaria officinalis</name>
    <name type="common">Common soapwort</name>
    <name type="synonym">Lychnis saponaria</name>
    <dbReference type="NCBI Taxonomy" id="3572"/>
    <lineage>
        <taxon>Eukaryota</taxon>
        <taxon>Viridiplantae</taxon>
        <taxon>Streptophyta</taxon>
        <taxon>Embryophyta</taxon>
        <taxon>Tracheophyta</taxon>
        <taxon>Spermatophyta</taxon>
        <taxon>Magnoliopsida</taxon>
        <taxon>eudicotyledons</taxon>
        <taxon>Gunneridae</taxon>
        <taxon>Pentapetalae</taxon>
        <taxon>Caryophyllales</taxon>
        <taxon>Caryophyllaceae</taxon>
        <taxon>Caryophylleae</taxon>
        <taxon>Saponaria</taxon>
    </lineage>
</organism>
<protein>
    <recommendedName>
        <fullName evidence="2">ARM repeat N-terminal plant domain-containing protein</fullName>
    </recommendedName>
</protein>
<dbReference type="InterPro" id="IPR019734">
    <property type="entry name" value="TPR_rpt"/>
</dbReference>
<accession>A0AAW1NDY3</accession>
<dbReference type="InterPro" id="IPR058868">
    <property type="entry name" value="ARM_7"/>
</dbReference>
<dbReference type="SUPFAM" id="SSF48452">
    <property type="entry name" value="TPR-like"/>
    <property type="match status" value="1"/>
</dbReference>
<proteinExistence type="predicted"/>
<dbReference type="PANTHER" id="PTHR46578">
    <property type="entry name" value="ARM-REPEAT/TETRATRICOPEPTIDE REPEAT (TPR)-LIKE PROTEIN"/>
    <property type="match status" value="1"/>
</dbReference>
<dbReference type="InterPro" id="IPR011989">
    <property type="entry name" value="ARM-like"/>
</dbReference>
<dbReference type="SUPFAM" id="SSF48371">
    <property type="entry name" value="ARM repeat"/>
    <property type="match status" value="1"/>
</dbReference>